<keyword evidence="8" id="KW-0061">Asparagine biosynthesis</keyword>
<comment type="catalytic activity">
    <reaction evidence="7">
        <text>L-aspartate + L-glutamine + ATP + H2O = L-asparagine + L-glutamate + AMP + diphosphate + H(+)</text>
        <dbReference type="Rhea" id="RHEA:12228"/>
        <dbReference type="ChEBI" id="CHEBI:15377"/>
        <dbReference type="ChEBI" id="CHEBI:15378"/>
        <dbReference type="ChEBI" id="CHEBI:29985"/>
        <dbReference type="ChEBI" id="CHEBI:29991"/>
        <dbReference type="ChEBI" id="CHEBI:30616"/>
        <dbReference type="ChEBI" id="CHEBI:33019"/>
        <dbReference type="ChEBI" id="CHEBI:58048"/>
        <dbReference type="ChEBI" id="CHEBI:58359"/>
        <dbReference type="ChEBI" id="CHEBI:456215"/>
        <dbReference type="EC" id="6.3.5.4"/>
    </reaction>
</comment>
<keyword evidence="6 8" id="KW-0315">Glutamine amidotransferase</keyword>
<name>A0A6S6RVU1_9BACT</name>
<comment type="similarity">
    <text evidence="2">Belongs to the asparagine synthetase family.</text>
</comment>
<evidence type="ECO:0000256" key="4">
    <source>
        <dbReference type="ARBA" id="ARBA00022741"/>
    </source>
</evidence>
<feature type="domain" description="Glutamine amidotransferase type-2" evidence="11">
    <location>
        <begin position="2"/>
        <end position="214"/>
    </location>
</feature>
<dbReference type="PANTHER" id="PTHR43284">
    <property type="entry name" value="ASPARAGINE SYNTHETASE (GLUTAMINE-HYDROLYZING)"/>
    <property type="match status" value="1"/>
</dbReference>
<evidence type="ECO:0000256" key="9">
    <source>
        <dbReference type="PIRSR" id="PIRSR001589-2"/>
    </source>
</evidence>
<dbReference type="InterPro" id="IPR051786">
    <property type="entry name" value="ASN_synthetase/amidase"/>
</dbReference>
<keyword evidence="12" id="KW-0436">Ligase</keyword>
<gene>
    <name evidence="12" type="ORF">HELGO_WM11475</name>
</gene>
<reference evidence="12" key="1">
    <citation type="submission" date="2020-01" db="EMBL/GenBank/DDBJ databases">
        <authorList>
            <person name="Meier V. D."/>
            <person name="Meier V D."/>
        </authorList>
    </citation>
    <scope>NUCLEOTIDE SEQUENCE</scope>
    <source>
        <strain evidence="12">HLG_WM_MAG_06</strain>
    </source>
</reference>
<dbReference type="EMBL" id="CACVAP010000017">
    <property type="protein sequence ID" value="CAA6799288.1"/>
    <property type="molecule type" value="Genomic_DNA"/>
</dbReference>
<dbReference type="AlphaFoldDB" id="A0A6S6RVU1"/>
<keyword evidence="5 9" id="KW-0067">ATP-binding</keyword>
<dbReference type="PANTHER" id="PTHR43284:SF1">
    <property type="entry name" value="ASPARAGINE SYNTHETASE"/>
    <property type="match status" value="1"/>
</dbReference>
<evidence type="ECO:0000256" key="7">
    <source>
        <dbReference type="ARBA" id="ARBA00048741"/>
    </source>
</evidence>
<dbReference type="InterPro" id="IPR033738">
    <property type="entry name" value="AsnB_N"/>
</dbReference>
<dbReference type="CDD" id="cd00712">
    <property type="entry name" value="AsnB"/>
    <property type="match status" value="1"/>
</dbReference>
<keyword evidence="8" id="KW-0028">Amino-acid biosynthesis</keyword>
<dbReference type="PIRSF" id="PIRSF001589">
    <property type="entry name" value="Asn_synthetase_glu-h"/>
    <property type="match status" value="1"/>
</dbReference>
<dbReference type="SUPFAM" id="SSF56235">
    <property type="entry name" value="N-terminal nucleophile aminohydrolases (Ntn hydrolases)"/>
    <property type="match status" value="1"/>
</dbReference>
<evidence type="ECO:0000256" key="1">
    <source>
        <dbReference type="ARBA" id="ARBA00005187"/>
    </source>
</evidence>
<dbReference type="InterPro" id="IPR006426">
    <property type="entry name" value="Asn_synth_AEB"/>
</dbReference>
<comment type="pathway">
    <text evidence="1">Amino-acid biosynthesis; L-asparagine biosynthesis; L-asparagine from L-aspartate (L-Gln route): step 1/1.</text>
</comment>
<evidence type="ECO:0000256" key="5">
    <source>
        <dbReference type="ARBA" id="ARBA00022840"/>
    </source>
</evidence>
<dbReference type="SUPFAM" id="SSF52402">
    <property type="entry name" value="Adenine nucleotide alpha hydrolases-like"/>
    <property type="match status" value="1"/>
</dbReference>
<dbReference type="InterPro" id="IPR014729">
    <property type="entry name" value="Rossmann-like_a/b/a_fold"/>
</dbReference>
<protein>
    <recommendedName>
        <fullName evidence="3">asparagine synthase (glutamine-hydrolyzing)</fullName>
        <ecNumber evidence="3">6.3.5.4</ecNumber>
    </recommendedName>
</protein>
<sequence>MCGIVGFCDFTKKSRAVELAAMTEVIEHRGPDAKGELFHDLAGVNIGLGHRRLSILDLSSEGVQPMVYENLEIIYNGEVYNFKEVRNELKTEGYDFNSQSDTEVILKAYHCWGLDALEKFNGMFAIAILDTKNESLTLIRDRAGVKPLYWYFKEGLFLFASELKSFHEHPNFQKVINKDVLAQYLQHGYVLQPYSIFEDTEQLDAGYSLLLDLKTQDIEKKQYWSVSEFYEKPKLILNDDEAVSQTEEILKKSFDYRMVSDVPVGTFLSGGYDSSLVTALLQADREEKINTFTIGFKEKGYDEAPHARAVAKHLGTNHTEYYCTHKDALEVIPKLAEIYDEPFGDASAIPTVLVSQLAREKVSVSLSADGGDEIFAGYSAYDNLTNIENKFQKIPYTLRRTAVGILNMVNPAHVPFTDNQYNFEIRYEKIKKMLLAENAAELLEQSYEQYSQNELDKLLIKKISKIKTGFDTDVSKITNSLDQMLMIDYKTYMADDILTKVDRATMSVGLEGREPFLDTSIIEFAAQLPNEMKYRNGEKKWVLKEITHKHIPKVMMDRPKMGFSPPIAEWFRDELKSYFLTYLSYERLEKEGLFNPDEVIRLRDQYLDGKNVSVHRLWFILMFEMWYERWM</sequence>
<feature type="site" description="Important for beta-aspartyl-AMP intermediate formation" evidence="10">
    <location>
        <position position="369"/>
    </location>
</feature>
<dbReference type="GO" id="GO:0006529">
    <property type="term" value="P:asparagine biosynthetic process"/>
    <property type="evidence" value="ECO:0007669"/>
    <property type="project" value="UniProtKB-KW"/>
</dbReference>
<dbReference type="Gene3D" id="3.60.20.10">
    <property type="entry name" value="Glutamine Phosphoribosylpyrophosphate, subunit 1, domain 1"/>
    <property type="match status" value="1"/>
</dbReference>
<dbReference type="GO" id="GO:0004066">
    <property type="term" value="F:asparagine synthase (glutamine-hydrolyzing) activity"/>
    <property type="evidence" value="ECO:0007669"/>
    <property type="project" value="UniProtKB-EC"/>
</dbReference>
<evidence type="ECO:0000313" key="12">
    <source>
        <dbReference type="EMBL" id="CAA6799288.1"/>
    </source>
</evidence>
<dbReference type="Gene3D" id="3.40.50.620">
    <property type="entry name" value="HUPs"/>
    <property type="match status" value="1"/>
</dbReference>
<evidence type="ECO:0000256" key="10">
    <source>
        <dbReference type="PIRSR" id="PIRSR001589-3"/>
    </source>
</evidence>
<evidence type="ECO:0000256" key="3">
    <source>
        <dbReference type="ARBA" id="ARBA00012737"/>
    </source>
</evidence>
<organism evidence="12">
    <name type="scientific">uncultured Sulfurovum sp</name>
    <dbReference type="NCBI Taxonomy" id="269237"/>
    <lineage>
        <taxon>Bacteria</taxon>
        <taxon>Pseudomonadati</taxon>
        <taxon>Campylobacterota</taxon>
        <taxon>Epsilonproteobacteria</taxon>
        <taxon>Campylobacterales</taxon>
        <taxon>Sulfurovaceae</taxon>
        <taxon>Sulfurovum</taxon>
        <taxon>environmental samples</taxon>
    </lineage>
</organism>
<dbReference type="InterPro" id="IPR029055">
    <property type="entry name" value="Ntn_hydrolases_N"/>
</dbReference>
<dbReference type="EC" id="6.3.5.4" evidence="3"/>
<evidence type="ECO:0000256" key="8">
    <source>
        <dbReference type="PIRSR" id="PIRSR001589-1"/>
    </source>
</evidence>
<proteinExistence type="inferred from homology"/>
<feature type="active site" description="For GATase activity" evidence="8">
    <location>
        <position position="2"/>
    </location>
</feature>
<dbReference type="Pfam" id="PF13537">
    <property type="entry name" value="GATase_7"/>
    <property type="match status" value="1"/>
</dbReference>
<feature type="binding site" evidence="9">
    <location>
        <position position="101"/>
    </location>
    <ligand>
        <name>L-glutamine</name>
        <dbReference type="ChEBI" id="CHEBI:58359"/>
    </ligand>
</feature>
<keyword evidence="4 9" id="KW-0547">Nucleotide-binding</keyword>
<evidence type="ECO:0000259" key="11">
    <source>
        <dbReference type="PROSITE" id="PS51278"/>
    </source>
</evidence>
<dbReference type="Pfam" id="PF00733">
    <property type="entry name" value="Asn_synthase"/>
    <property type="match status" value="1"/>
</dbReference>
<evidence type="ECO:0000256" key="2">
    <source>
        <dbReference type="ARBA" id="ARBA00005752"/>
    </source>
</evidence>
<accession>A0A6S6RVU1</accession>
<feature type="binding site" evidence="9">
    <location>
        <position position="294"/>
    </location>
    <ligand>
        <name>ATP</name>
        <dbReference type="ChEBI" id="CHEBI:30616"/>
    </ligand>
</feature>
<dbReference type="InterPro" id="IPR001962">
    <property type="entry name" value="Asn_synthase"/>
</dbReference>
<dbReference type="GO" id="GO:0005524">
    <property type="term" value="F:ATP binding"/>
    <property type="evidence" value="ECO:0007669"/>
    <property type="project" value="UniProtKB-KW"/>
</dbReference>
<evidence type="ECO:0000256" key="6">
    <source>
        <dbReference type="ARBA" id="ARBA00022962"/>
    </source>
</evidence>
<dbReference type="CDD" id="cd01991">
    <property type="entry name" value="Asn_synthase_B_C"/>
    <property type="match status" value="1"/>
</dbReference>
<dbReference type="NCBIfam" id="TIGR01536">
    <property type="entry name" value="asn_synth_AEB"/>
    <property type="match status" value="1"/>
</dbReference>
<dbReference type="GO" id="GO:0005829">
    <property type="term" value="C:cytosol"/>
    <property type="evidence" value="ECO:0007669"/>
    <property type="project" value="TreeGrafter"/>
</dbReference>
<dbReference type="PROSITE" id="PS51278">
    <property type="entry name" value="GATASE_TYPE_2"/>
    <property type="match status" value="1"/>
</dbReference>
<dbReference type="InterPro" id="IPR017932">
    <property type="entry name" value="GATase_2_dom"/>
</dbReference>